<dbReference type="AlphaFoldDB" id="A0A819USH7"/>
<protein>
    <submittedName>
        <fullName evidence="2">Uncharacterized protein</fullName>
    </submittedName>
</protein>
<proteinExistence type="predicted"/>
<evidence type="ECO:0000313" key="1">
    <source>
        <dbReference type="EMBL" id="CAF1412520.1"/>
    </source>
</evidence>
<name>A0A819USH7_9BILA</name>
<accession>A0A819USH7</accession>
<gene>
    <name evidence="2" type="ORF">OTI717_LOCUS34081</name>
    <name evidence="1" type="ORF">RFH988_LOCUS35281</name>
</gene>
<dbReference type="OrthoDB" id="10037026at2759"/>
<reference evidence="2" key="1">
    <citation type="submission" date="2021-02" db="EMBL/GenBank/DDBJ databases">
        <authorList>
            <person name="Nowell W R."/>
        </authorList>
    </citation>
    <scope>NUCLEOTIDE SEQUENCE</scope>
</reference>
<sequence>MIKSVTKNNYFPSNFAFKLVQRFPSLSHIELQVYSFDYYTLIDDPFTCEYIIMKRCQAFFVNTINEQMVKVINNGQFIEIWLS</sequence>
<organism evidence="2 3">
    <name type="scientific">Rotaria sordida</name>
    <dbReference type="NCBI Taxonomy" id="392033"/>
    <lineage>
        <taxon>Eukaryota</taxon>
        <taxon>Metazoa</taxon>
        <taxon>Spiralia</taxon>
        <taxon>Gnathifera</taxon>
        <taxon>Rotifera</taxon>
        <taxon>Eurotatoria</taxon>
        <taxon>Bdelloidea</taxon>
        <taxon>Philodinida</taxon>
        <taxon>Philodinidae</taxon>
        <taxon>Rotaria</taxon>
    </lineage>
</organism>
<comment type="caution">
    <text evidence="2">The sequence shown here is derived from an EMBL/GenBank/DDBJ whole genome shotgun (WGS) entry which is preliminary data.</text>
</comment>
<evidence type="ECO:0000313" key="3">
    <source>
        <dbReference type="Proteomes" id="UP000663823"/>
    </source>
</evidence>
<dbReference type="EMBL" id="CAJNOO010005297">
    <property type="protein sequence ID" value="CAF1412520.1"/>
    <property type="molecule type" value="Genomic_DNA"/>
</dbReference>
<dbReference type="Proteomes" id="UP000663823">
    <property type="component" value="Unassembled WGS sequence"/>
</dbReference>
<dbReference type="Proteomes" id="UP000663882">
    <property type="component" value="Unassembled WGS sequence"/>
</dbReference>
<dbReference type="EMBL" id="CAJOAX010011774">
    <property type="protein sequence ID" value="CAF4099803.1"/>
    <property type="molecule type" value="Genomic_DNA"/>
</dbReference>
<evidence type="ECO:0000313" key="2">
    <source>
        <dbReference type="EMBL" id="CAF4099803.1"/>
    </source>
</evidence>